<name>A0A934JYY9_9BACT</name>
<evidence type="ECO:0000313" key="1">
    <source>
        <dbReference type="EMBL" id="MBJ7594137.1"/>
    </source>
</evidence>
<evidence type="ECO:0000313" key="2">
    <source>
        <dbReference type="Proteomes" id="UP000606991"/>
    </source>
</evidence>
<accession>A0A934JYY9</accession>
<comment type="caution">
    <text evidence="1">The sequence shown here is derived from an EMBL/GenBank/DDBJ whole genome shotgun (WGS) entry which is preliminary data.</text>
</comment>
<proteinExistence type="predicted"/>
<dbReference type="Proteomes" id="UP000606991">
    <property type="component" value="Unassembled WGS sequence"/>
</dbReference>
<gene>
    <name evidence="1" type="ORF">JF886_04615</name>
</gene>
<organism evidence="1 2">
    <name type="scientific">Candidatus Aeolococcus gillhamiae</name>
    <dbReference type="NCBI Taxonomy" id="3127015"/>
    <lineage>
        <taxon>Bacteria</taxon>
        <taxon>Bacillati</taxon>
        <taxon>Candidatus Dormiibacterota</taxon>
        <taxon>Candidatus Dormibacteria</taxon>
        <taxon>Candidatus Aeolococcales</taxon>
        <taxon>Candidatus Aeolococcaceae</taxon>
        <taxon>Candidatus Aeolococcus</taxon>
    </lineage>
</organism>
<protein>
    <submittedName>
        <fullName evidence="1">Uncharacterized protein</fullName>
    </submittedName>
</protein>
<dbReference type="EMBL" id="JAEKNS010000053">
    <property type="protein sequence ID" value="MBJ7594137.1"/>
    <property type="molecule type" value="Genomic_DNA"/>
</dbReference>
<sequence length="141" mass="15522">MLQPSRRFDEHRVADLVAERVVDDLEMVEIEHEHPDEPLAAAEAPQRLVHAVGEEGAVGEPGQRVRQRKALDGCLGVFELTDLTHQRLGFSHDAAQRIMDRLALVLELGVPRVLANRARGWVTDQLAVDAGGHSGSRRLGS</sequence>
<reference evidence="1 2" key="1">
    <citation type="submission" date="2020-10" db="EMBL/GenBank/DDBJ databases">
        <title>Ca. Dormibacterota MAGs.</title>
        <authorList>
            <person name="Montgomery K."/>
        </authorList>
    </citation>
    <scope>NUCLEOTIDE SEQUENCE [LARGE SCALE GENOMIC DNA]</scope>
    <source>
        <strain evidence="1">SC8812_S17_18</strain>
    </source>
</reference>
<dbReference type="AlphaFoldDB" id="A0A934JYY9"/>